<evidence type="ECO:0000256" key="1">
    <source>
        <dbReference type="SAM" id="MobiDB-lite"/>
    </source>
</evidence>
<dbReference type="PANTHER" id="PTHR38353:SF2">
    <property type="entry name" value="TROPOMYOSIN"/>
    <property type="match status" value="1"/>
</dbReference>
<feature type="compositionally biased region" description="Polar residues" evidence="1">
    <location>
        <begin position="64"/>
        <end position="74"/>
    </location>
</feature>
<feature type="compositionally biased region" description="Basic and acidic residues" evidence="1">
    <location>
        <begin position="75"/>
        <end position="91"/>
    </location>
</feature>
<sequence length="110" mass="13014">MGNCWRLTRVGDQCGVNIYRVLGRDIVHRRKIQLKEDIEQMMKAKGQTCAKILEKQRRISCFESDSSTHTQMHMSNKEDMSPMKAEERKECRVSVIRTKKRGLIQIRKKY</sequence>
<dbReference type="InParanoid" id="A0A1Q3CU11"/>
<gene>
    <name evidence="2" type="ORF">CFOL_v3_27180</name>
</gene>
<accession>A0A1Q3CU11</accession>
<dbReference type="EMBL" id="BDDD01002991">
    <property type="protein sequence ID" value="GAV83734.1"/>
    <property type="molecule type" value="Genomic_DNA"/>
</dbReference>
<protein>
    <submittedName>
        <fullName evidence="2">Uncharacterized protein</fullName>
    </submittedName>
</protein>
<dbReference type="AlphaFoldDB" id="A0A1Q3CU11"/>
<feature type="region of interest" description="Disordered" evidence="1">
    <location>
        <begin position="64"/>
        <end position="91"/>
    </location>
</feature>
<dbReference type="PANTHER" id="PTHR38353">
    <property type="entry name" value="TROPOMYOSIN"/>
    <property type="match status" value="1"/>
</dbReference>
<name>A0A1Q3CU11_CEPFO</name>
<reference evidence="3" key="1">
    <citation type="submission" date="2016-04" db="EMBL/GenBank/DDBJ databases">
        <title>Cephalotus genome sequencing.</title>
        <authorList>
            <person name="Fukushima K."/>
            <person name="Hasebe M."/>
            <person name="Fang X."/>
        </authorList>
    </citation>
    <scope>NUCLEOTIDE SEQUENCE [LARGE SCALE GENOMIC DNA]</scope>
    <source>
        <strain evidence="3">cv. St1</strain>
    </source>
</reference>
<dbReference type="Proteomes" id="UP000187406">
    <property type="component" value="Unassembled WGS sequence"/>
</dbReference>
<organism evidence="2 3">
    <name type="scientific">Cephalotus follicularis</name>
    <name type="common">Albany pitcher plant</name>
    <dbReference type="NCBI Taxonomy" id="3775"/>
    <lineage>
        <taxon>Eukaryota</taxon>
        <taxon>Viridiplantae</taxon>
        <taxon>Streptophyta</taxon>
        <taxon>Embryophyta</taxon>
        <taxon>Tracheophyta</taxon>
        <taxon>Spermatophyta</taxon>
        <taxon>Magnoliopsida</taxon>
        <taxon>eudicotyledons</taxon>
        <taxon>Gunneridae</taxon>
        <taxon>Pentapetalae</taxon>
        <taxon>rosids</taxon>
        <taxon>fabids</taxon>
        <taxon>Oxalidales</taxon>
        <taxon>Cephalotaceae</taxon>
        <taxon>Cephalotus</taxon>
    </lineage>
</organism>
<proteinExistence type="predicted"/>
<evidence type="ECO:0000313" key="3">
    <source>
        <dbReference type="Proteomes" id="UP000187406"/>
    </source>
</evidence>
<evidence type="ECO:0000313" key="2">
    <source>
        <dbReference type="EMBL" id="GAV83734.1"/>
    </source>
</evidence>
<keyword evidence="3" id="KW-1185">Reference proteome</keyword>
<comment type="caution">
    <text evidence="2">The sequence shown here is derived from an EMBL/GenBank/DDBJ whole genome shotgun (WGS) entry which is preliminary data.</text>
</comment>